<name>A0ABW3HLW4_9BACL</name>
<dbReference type="Pfam" id="PF00300">
    <property type="entry name" value="His_Phos_1"/>
    <property type="match status" value="1"/>
</dbReference>
<dbReference type="SUPFAM" id="SSF53254">
    <property type="entry name" value="Phosphoglycerate mutase-like"/>
    <property type="match status" value="1"/>
</dbReference>
<evidence type="ECO:0000313" key="2">
    <source>
        <dbReference type="Proteomes" id="UP001596989"/>
    </source>
</evidence>
<sequence>MRIYIIRHADPDYEKGTITPDGHEEAKALAKRMATADIDRIYTSPLGRAVHTMEYTARQIGNVKPVVQEWMQELDGLVMSHAPWAALSAWNVHGEDVLAKKPYPDHTNWHEGAYFQGIPVVEKFQEIQAHSDDFFRELGYHREQGRYRRVEPHQEQIAVFCHGGFGLTWLAHLLQIPLTLMWTGFWLPPSSVTTVLFDERSSEWAVPRCIGLGDTSHLYEAGLEVKPSGIISNYY</sequence>
<dbReference type="PANTHER" id="PTHR48100:SF1">
    <property type="entry name" value="HISTIDINE PHOSPHATASE FAMILY PROTEIN-RELATED"/>
    <property type="match status" value="1"/>
</dbReference>
<gene>
    <name evidence="1" type="ORF">ACFQ2I_03795</name>
</gene>
<dbReference type="SMART" id="SM00855">
    <property type="entry name" value="PGAM"/>
    <property type="match status" value="1"/>
</dbReference>
<dbReference type="CDD" id="cd07067">
    <property type="entry name" value="HP_PGM_like"/>
    <property type="match status" value="1"/>
</dbReference>
<dbReference type="InterPro" id="IPR013078">
    <property type="entry name" value="His_Pase_superF_clade-1"/>
</dbReference>
<dbReference type="PANTHER" id="PTHR48100">
    <property type="entry name" value="BROAD-SPECIFICITY PHOSPHATASE YOR283W-RELATED"/>
    <property type="match status" value="1"/>
</dbReference>
<organism evidence="1 2">
    <name type="scientific">Paenibacillus chungangensis</name>
    <dbReference type="NCBI Taxonomy" id="696535"/>
    <lineage>
        <taxon>Bacteria</taxon>
        <taxon>Bacillati</taxon>
        <taxon>Bacillota</taxon>
        <taxon>Bacilli</taxon>
        <taxon>Bacillales</taxon>
        <taxon>Paenibacillaceae</taxon>
        <taxon>Paenibacillus</taxon>
    </lineage>
</organism>
<keyword evidence="2" id="KW-1185">Reference proteome</keyword>
<evidence type="ECO:0000313" key="1">
    <source>
        <dbReference type="EMBL" id="MFD0958503.1"/>
    </source>
</evidence>
<dbReference type="InterPro" id="IPR029033">
    <property type="entry name" value="His_PPase_superfam"/>
</dbReference>
<dbReference type="Gene3D" id="3.40.50.1240">
    <property type="entry name" value="Phosphoglycerate mutase-like"/>
    <property type="match status" value="1"/>
</dbReference>
<dbReference type="InterPro" id="IPR050275">
    <property type="entry name" value="PGM_Phosphatase"/>
</dbReference>
<dbReference type="Proteomes" id="UP001596989">
    <property type="component" value="Unassembled WGS sequence"/>
</dbReference>
<accession>A0ABW3HLW4</accession>
<proteinExistence type="predicted"/>
<protein>
    <submittedName>
        <fullName evidence="1">Histidine phosphatase family protein</fullName>
    </submittedName>
</protein>
<comment type="caution">
    <text evidence="1">The sequence shown here is derived from an EMBL/GenBank/DDBJ whole genome shotgun (WGS) entry which is preliminary data.</text>
</comment>
<reference evidence="2" key="1">
    <citation type="journal article" date="2019" name="Int. J. Syst. Evol. Microbiol.">
        <title>The Global Catalogue of Microorganisms (GCM) 10K type strain sequencing project: providing services to taxonomists for standard genome sequencing and annotation.</title>
        <authorList>
            <consortium name="The Broad Institute Genomics Platform"/>
            <consortium name="The Broad Institute Genome Sequencing Center for Infectious Disease"/>
            <person name="Wu L."/>
            <person name="Ma J."/>
        </authorList>
    </citation>
    <scope>NUCLEOTIDE SEQUENCE [LARGE SCALE GENOMIC DNA]</scope>
    <source>
        <strain evidence="2">CCUG 59129</strain>
    </source>
</reference>
<dbReference type="EMBL" id="JBHTJZ010000005">
    <property type="protein sequence ID" value="MFD0958503.1"/>
    <property type="molecule type" value="Genomic_DNA"/>
</dbReference>
<dbReference type="RefSeq" id="WP_377562289.1">
    <property type="nucleotide sequence ID" value="NZ_JBHTJZ010000005.1"/>
</dbReference>